<dbReference type="EMBL" id="CP003348">
    <property type="protein sequence ID" value="AFM01501.1"/>
    <property type="molecule type" value="Genomic_DNA"/>
</dbReference>
<gene>
    <name evidence="1" type="ordered locus">Desde_3210</name>
</gene>
<sequence>MSIGKSKSEAVQLNEFREKTLDSYREAAKKRGCQYLHCYCLAHIKHLVTSECSDKLLRKMIEIAIEAYDLVANDTTLPWGVK</sequence>
<evidence type="ECO:0000313" key="2">
    <source>
        <dbReference type="Proteomes" id="UP000006053"/>
    </source>
</evidence>
<protein>
    <submittedName>
        <fullName evidence="1">Uncharacterized protein</fullName>
    </submittedName>
</protein>
<dbReference type="AlphaFoldDB" id="I4AC16"/>
<dbReference type="HOGENOM" id="CLU_2552698_0_0_9"/>
<accession>I4AC16</accession>
<keyword evidence="2" id="KW-1185">Reference proteome</keyword>
<reference evidence="2" key="1">
    <citation type="submission" date="2012-06" db="EMBL/GenBank/DDBJ databases">
        <title>Complete sequence of Desulfitobacterium dehalogenans ATCC 51507.</title>
        <authorList>
            <person name="Lucas S."/>
            <person name="Han J."/>
            <person name="Lapidus A."/>
            <person name="Cheng J.-F."/>
            <person name="Goodwin L."/>
            <person name="Pitluck S."/>
            <person name="Peters L."/>
            <person name="Ovchinnikova G."/>
            <person name="Teshima H."/>
            <person name="Detter J.C."/>
            <person name="Han C."/>
            <person name="Tapia R."/>
            <person name="Land M."/>
            <person name="Hauser L."/>
            <person name="Kyrpides N."/>
            <person name="Ivanova N."/>
            <person name="Pagani I."/>
            <person name="Kruse T."/>
            <person name="de Vos W.M."/>
            <person name="Smidt H."/>
            <person name="Woyke T."/>
        </authorList>
    </citation>
    <scope>NUCLEOTIDE SEQUENCE [LARGE SCALE GENOMIC DNA]</scope>
    <source>
        <strain evidence="2">ATCC 51507 / DSM 9161 / JW/IU-DC1</strain>
    </source>
</reference>
<dbReference type="Proteomes" id="UP000006053">
    <property type="component" value="Chromosome"/>
</dbReference>
<dbReference type="STRING" id="756499.Desde_3210"/>
<dbReference type="RefSeq" id="WP_014794981.1">
    <property type="nucleotide sequence ID" value="NC_018017.1"/>
</dbReference>
<reference evidence="1 2" key="2">
    <citation type="journal article" date="2015" name="J. Bacteriol.">
        <title>Genomic, proteomic, and biochemical analysis of the organohalide respiratory pathway in Desulfitobacterium dehalogenans.</title>
        <authorList>
            <person name="Kruse T."/>
            <person name="van de Pas B.A."/>
            <person name="Atteia A."/>
            <person name="Krab K."/>
            <person name="Hagen W.R."/>
            <person name="Goodwin L."/>
            <person name="Chain P."/>
            <person name="Boeren S."/>
            <person name="Maphosa F."/>
            <person name="Schraa G."/>
            <person name="de Vos W.M."/>
            <person name="van der Oost J."/>
            <person name="Smidt H."/>
            <person name="Stams A.J."/>
        </authorList>
    </citation>
    <scope>NUCLEOTIDE SEQUENCE [LARGE SCALE GENOMIC DNA]</scope>
    <source>
        <strain evidence="2">ATCC 51507 / DSM 9161 / JW/IU-DC1</strain>
    </source>
</reference>
<name>I4AC16_DESDJ</name>
<proteinExistence type="predicted"/>
<dbReference type="KEGG" id="ddh:Desde_3210"/>
<evidence type="ECO:0000313" key="1">
    <source>
        <dbReference type="EMBL" id="AFM01501.1"/>
    </source>
</evidence>
<organism evidence="1 2">
    <name type="scientific">Desulfitobacterium dehalogenans (strain ATCC 51507 / DSM 9161 / JW/IU-DC1)</name>
    <dbReference type="NCBI Taxonomy" id="756499"/>
    <lineage>
        <taxon>Bacteria</taxon>
        <taxon>Bacillati</taxon>
        <taxon>Bacillota</taxon>
        <taxon>Clostridia</taxon>
        <taxon>Eubacteriales</taxon>
        <taxon>Desulfitobacteriaceae</taxon>
        <taxon>Desulfitobacterium</taxon>
    </lineage>
</organism>